<organism evidence="7 8">
    <name type="scientific">Pinctada imbricata</name>
    <name type="common">Atlantic pearl-oyster</name>
    <name type="synonym">Pinctada martensii</name>
    <dbReference type="NCBI Taxonomy" id="66713"/>
    <lineage>
        <taxon>Eukaryota</taxon>
        <taxon>Metazoa</taxon>
        <taxon>Spiralia</taxon>
        <taxon>Lophotrochozoa</taxon>
        <taxon>Mollusca</taxon>
        <taxon>Bivalvia</taxon>
        <taxon>Autobranchia</taxon>
        <taxon>Pteriomorphia</taxon>
        <taxon>Pterioida</taxon>
        <taxon>Pterioidea</taxon>
        <taxon>Pteriidae</taxon>
        <taxon>Pinctada</taxon>
    </lineage>
</organism>
<sequence length="107" mass="12377">MRTVMFCFTAHTVQAMERASLLKDEALELQNRDQWGDREYSILEDLKLRYFTPKEIANLLCFPDNYGFPKDLSNIQLYRCLGNSLNVHVVSVLIKLLTFDEGLSDGE</sequence>
<evidence type="ECO:0000256" key="5">
    <source>
        <dbReference type="ARBA" id="ARBA00039681"/>
    </source>
</evidence>
<dbReference type="AlphaFoldDB" id="A0AA89C6R6"/>
<dbReference type="InterPro" id="IPR031303">
    <property type="entry name" value="C5_meth_CS"/>
</dbReference>
<proteinExistence type="predicted"/>
<dbReference type="GO" id="GO:0008168">
    <property type="term" value="F:methyltransferase activity"/>
    <property type="evidence" value="ECO:0007669"/>
    <property type="project" value="UniProtKB-KW"/>
</dbReference>
<dbReference type="PROSITE" id="PS00095">
    <property type="entry name" value="C5_MTASE_2"/>
    <property type="match status" value="1"/>
</dbReference>
<dbReference type="GO" id="GO:0005634">
    <property type="term" value="C:nucleus"/>
    <property type="evidence" value="ECO:0007669"/>
    <property type="project" value="TreeGrafter"/>
</dbReference>
<name>A0AA89C6R6_PINIB</name>
<dbReference type="Gene3D" id="3.90.120.10">
    <property type="entry name" value="DNA Methylase, subunit A, domain 2"/>
    <property type="match status" value="1"/>
</dbReference>
<evidence type="ECO:0000256" key="1">
    <source>
        <dbReference type="ARBA" id="ARBA00022603"/>
    </source>
</evidence>
<dbReference type="PANTHER" id="PTHR46098:SF1">
    <property type="entry name" value="TRNA (CYTOSINE(38)-C(5))-METHYLTRANSFERASE"/>
    <property type="match status" value="1"/>
</dbReference>
<comment type="caution">
    <text evidence="7">The sequence shown here is derived from an EMBL/GenBank/DDBJ whole genome shotgun (WGS) entry which is preliminary data.</text>
</comment>
<evidence type="ECO:0000256" key="4">
    <source>
        <dbReference type="ARBA" id="ARBA00039081"/>
    </source>
</evidence>
<dbReference type="EMBL" id="VSWD01000005">
    <property type="protein sequence ID" value="KAK3103154.1"/>
    <property type="molecule type" value="Genomic_DNA"/>
</dbReference>
<keyword evidence="1" id="KW-0489">Methyltransferase</keyword>
<dbReference type="Pfam" id="PF00145">
    <property type="entry name" value="DNA_methylase"/>
    <property type="match status" value="1"/>
</dbReference>
<reference evidence="7" key="1">
    <citation type="submission" date="2019-08" db="EMBL/GenBank/DDBJ databases">
        <title>The improved chromosome-level genome for the pearl oyster Pinctada fucata martensii using PacBio sequencing and Hi-C.</title>
        <authorList>
            <person name="Zheng Z."/>
        </authorList>
    </citation>
    <scope>NUCLEOTIDE SEQUENCE</scope>
    <source>
        <strain evidence="7">ZZ-2019</strain>
        <tissue evidence="7">Adductor muscle</tissue>
    </source>
</reference>
<dbReference type="SUPFAM" id="SSF53335">
    <property type="entry name" value="S-adenosyl-L-methionine-dependent methyltransferases"/>
    <property type="match status" value="1"/>
</dbReference>
<dbReference type="EC" id="2.1.1.204" evidence="4"/>
<evidence type="ECO:0000313" key="7">
    <source>
        <dbReference type="EMBL" id="KAK3103154.1"/>
    </source>
</evidence>
<dbReference type="InterPro" id="IPR001525">
    <property type="entry name" value="C5_MeTfrase"/>
</dbReference>
<gene>
    <name evidence="7" type="ORF">FSP39_016859</name>
</gene>
<evidence type="ECO:0000256" key="2">
    <source>
        <dbReference type="ARBA" id="ARBA00022679"/>
    </source>
</evidence>
<dbReference type="InterPro" id="IPR029063">
    <property type="entry name" value="SAM-dependent_MTases_sf"/>
</dbReference>
<keyword evidence="2" id="KW-0808">Transferase</keyword>
<protein>
    <recommendedName>
        <fullName evidence="5">tRNA (cytosine(38)-C(5))-methyltransferase</fullName>
        <ecNumber evidence="4">2.1.1.204</ecNumber>
    </recommendedName>
    <alternativeName>
        <fullName evidence="6">DNA (cytosine-5)-methyltransferase-like protein 2</fullName>
    </alternativeName>
</protein>
<dbReference type="GO" id="GO:0032259">
    <property type="term" value="P:methylation"/>
    <property type="evidence" value="ECO:0007669"/>
    <property type="project" value="UniProtKB-KW"/>
</dbReference>
<dbReference type="InterPro" id="IPR050750">
    <property type="entry name" value="C5-MTase"/>
</dbReference>
<dbReference type="Proteomes" id="UP001186944">
    <property type="component" value="Unassembled WGS sequence"/>
</dbReference>
<keyword evidence="8" id="KW-1185">Reference proteome</keyword>
<dbReference type="PANTHER" id="PTHR46098">
    <property type="entry name" value="TRNA (CYTOSINE(38)-C(5))-METHYLTRANSFERASE"/>
    <property type="match status" value="1"/>
</dbReference>
<keyword evidence="3" id="KW-0949">S-adenosyl-L-methionine</keyword>
<evidence type="ECO:0000256" key="3">
    <source>
        <dbReference type="ARBA" id="ARBA00022691"/>
    </source>
</evidence>
<evidence type="ECO:0000313" key="8">
    <source>
        <dbReference type="Proteomes" id="UP001186944"/>
    </source>
</evidence>
<evidence type="ECO:0000256" key="6">
    <source>
        <dbReference type="ARBA" id="ARBA00042810"/>
    </source>
</evidence>
<accession>A0AA89C6R6</accession>